<keyword evidence="2 9" id="KW-0723">Serine/threonine-protein kinase</keyword>
<dbReference type="Gene3D" id="1.10.510.10">
    <property type="entry name" value="Transferase(Phosphotransferase) domain 1"/>
    <property type="match status" value="1"/>
</dbReference>
<dbReference type="InterPro" id="IPR017441">
    <property type="entry name" value="Protein_kinase_ATP_BS"/>
</dbReference>
<dbReference type="GO" id="GO:0004674">
    <property type="term" value="F:protein serine/threonine kinase activity"/>
    <property type="evidence" value="ECO:0007669"/>
    <property type="project" value="UniProtKB-KW"/>
</dbReference>
<dbReference type="Gene3D" id="3.30.200.20">
    <property type="entry name" value="Phosphorylase Kinase, domain 1"/>
    <property type="match status" value="1"/>
</dbReference>
<accession>A0ABR8TXK5</accession>
<keyword evidence="6 7" id="KW-0067">ATP-binding</keyword>
<evidence type="ECO:0000256" key="5">
    <source>
        <dbReference type="ARBA" id="ARBA00022777"/>
    </source>
</evidence>
<dbReference type="InterPro" id="IPR008271">
    <property type="entry name" value="Ser/Thr_kinase_AS"/>
</dbReference>
<proteinExistence type="predicted"/>
<evidence type="ECO:0000256" key="3">
    <source>
        <dbReference type="ARBA" id="ARBA00022679"/>
    </source>
</evidence>
<dbReference type="EC" id="2.7.11.1" evidence="1"/>
<dbReference type="PANTHER" id="PTHR43289:SF6">
    <property type="entry name" value="SERINE_THREONINE-PROTEIN KINASE NEKL-3"/>
    <property type="match status" value="1"/>
</dbReference>
<dbReference type="InterPro" id="IPR000719">
    <property type="entry name" value="Prot_kinase_dom"/>
</dbReference>
<gene>
    <name evidence="9" type="ORF">H9641_05735</name>
</gene>
<dbReference type="Proteomes" id="UP000655570">
    <property type="component" value="Unassembled WGS sequence"/>
</dbReference>
<dbReference type="PROSITE" id="PS50011">
    <property type="entry name" value="PROTEIN_KINASE_DOM"/>
    <property type="match status" value="1"/>
</dbReference>
<evidence type="ECO:0000256" key="6">
    <source>
        <dbReference type="ARBA" id="ARBA00022840"/>
    </source>
</evidence>
<keyword evidence="4 7" id="KW-0547">Nucleotide-binding</keyword>
<evidence type="ECO:0000313" key="10">
    <source>
        <dbReference type="Proteomes" id="UP000655570"/>
    </source>
</evidence>
<dbReference type="SUPFAM" id="SSF56112">
    <property type="entry name" value="Protein kinase-like (PK-like)"/>
    <property type="match status" value="1"/>
</dbReference>
<dbReference type="CDD" id="cd14014">
    <property type="entry name" value="STKc_PknB_like"/>
    <property type="match status" value="1"/>
</dbReference>
<dbReference type="PROSITE" id="PS00107">
    <property type="entry name" value="PROTEIN_KINASE_ATP"/>
    <property type="match status" value="1"/>
</dbReference>
<dbReference type="Pfam" id="PF00069">
    <property type="entry name" value="Pkinase"/>
    <property type="match status" value="1"/>
</dbReference>
<dbReference type="PROSITE" id="PS00108">
    <property type="entry name" value="PROTEIN_KINASE_ST"/>
    <property type="match status" value="1"/>
</dbReference>
<dbReference type="PANTHER" id="PTHR43289">
    <property type="entry name" value="MITOGEN-ACTIVATED PROTEIN KINASE KINASE KINASE 20-RELATED"/>
    <property type="match status" value="1"/>
</dbReference>
<reference evidence="9 10" key="1">
    <citation type="submission" date="2020-08" db="EMBL/GenBank/DDBJ databases">
        <title>A Genomic Blueprint of the Chicken Gut Microbiome.</title>
        <authorList>
            <person name="Gilroy R."/>
            <person name="Ravi A."/>
            <person name="Getino M."/>
            <person name="Pursley I."/>
            <person name="Horton D.L."/>
            <person name="Alikhan N.-F."/>
            <person name="Baker D."/>
            <person name="Gharbi K."/>
            <person name="Hall N."/>
            <person name="Watson M."/>
            <person name="Adriaenssens E.M."/>
            <person name="Foster-Nyarko E."/>
            <person name="Jarju S."/>
            <person name="Secka A."/>
            <person name="Antonio M."/>
            <person name="Oren A."/>
            <person name="Chaudhuri R."/>
            <person name="La Ragione R.M."/>
            <person name="Hildebrand F."/>
            <person name="Pallen M.J."/>
        </authorList>
    </citation>
    <scope>NUCLEOTIDE SEQUENCE [LARGE SCALE GENOMIC DNA]</scope>
    <source>
        <strain evidence="9 10">Sa2CUA9</strain>
    </source>
</reference>
<feature type="domain" description="Protein kinase" evidence="8">
    <location>
        <begin position="6"/>
        <end position="260"/>
    </location>
</feature>
<evidence type="ECO:0000256" key="4">
    <source>
        <dbReference type="ARBA" id="ARBA00022741"/>
    </source>
</evidence>
<comment type="caution">
    <text evidence="9">The sequence shown here is derived from an EMBL/GenBank/DDBJ whole genome shotgun (WGS) entry which is preliminary data.</text>
</comment>
<protein>
    <recommendedName>
        <fullName evidence="1">non-specific serine/threonine protein kinase</fullName>
        <ecNumber evidence="1">2.7.11.1</ecNumber>
    </recommendedName>
</protein>
<evidence type="ECO:0000256" key="1">
    <source>
        <dbReference type="ARBA" id="ARBA00012513"/>
    </source>
</evidence>
<dbReference type="EMBL" id="JACSQF010000004">
    <property type="protein sequence ID" value="MBD7980220.1"/>
    <property type="molecule type" value="Genomic_DNA"/>
</dbReference>
<keyword evidence="5 9" id="KW-0418">Kinase</keyword>
<evidence type="ECO:0000313" key="9">
    <source>
        <dbReference type="EMBL" id="MBD7980220.1"/>
    </source>
</evidence>
<dbReference type="SMART" id="SM00220">
    <property type="entry name" value="S_TKc"/>
    <property type="match status" value="1"/>
</dbReference>
<keyword evidence="3" id="KW-0808">Transferase</keyword>
<dbReference type="InterPro" id="IPR011009">
    <property type="entry name" value="Kinase-like_dom_sf"/>
</dbReference>
<sequence length="341" mass="37049">MIADRYQVLGRLGAGQHGEVWRVHDRNLDAEYALKLLGPSQIAGPWAEAQLLNTLSGDFILNIRNADTTPEGTRYLVTDVAEHGSVADRIDPSLGVPEEQAVSWIREACNGLARVHRHGLLHRDIKPENLFVTSSGRCVVGDLSLAGRQDASGRVHAGGTLETMAPEVGAVGVPGYRGPAEVYDVRSEVFSLGATLYWLLTGRPPVTGVRYQDAATADPVDLWELAPHVSRGTRDITMKAISRDPASRYPNPSELAAALGGRRKPSRCWTRVAPHSGHERCYEGIRSGSSLNLCVLLQPGTREYIFQVRHSRAGRRGPEDAATTMASGLTRKIRSVIRAIG</sequence>
<feature type="binding site" evidence="7">
    <location>
        <position position="35"/>
    </location>
    <ligand>
        <name>ATP</name>
        <dbReference type="ChEBI" id="CHEBI:30616"/>
    </ligand>
</feature>
<evidence type="ECO:0000256" key="2">
    <source>
        <dbReference type="ARBA" id="ARBA00022527"/>
    </source>
</evidence>
<name>A0ABR8TXK5_9CELL</name>
<organism evidence="9 10">
    <name type="scientific">Oerskovia merdavium</name>
    <dbReference type="NCBI Taxonomy" id="2762227"/>
    <lineage>
        <taxon>Bacteria</taxon>
        <taxon>Bacillati</taxon>
        <taxon>Actinomycetota</taxon>
        <taxon>Actinomycetes</taxon>
        <taxon>Micrococcales</taxon>
        <taxon>Cellulomonadaceae</taxon>
        <taxon>Oerskovia</taxon>
    </lineage>
</organism>
<evidence type="ECO:0000256" key="7">
    <source>
        <dbReference type="PROSITE-ProRule" id="PRU10141"/>
    </source>
</evidence>
<keyword evidence="10" id="KW-1185">Reference proteome</keyword>
<evidence type="ECO:0000259" key="8">
    <source>
        <dbReference type="PROSITE" id="PS50011"/>
    </source>
</evidence>